<dbReference type="RefSeq" id="WP_200750675.1">
    <property type="nucleotide sequence ID" value="NZ_JAEOAH010000069.1"/>
</dbReference>
<reference evidence="3 4" key="1">
    <citation type="submission" date="2020-12" db="EMBL/GenBank/DDBJ databases">
        <title>YIM B01967 draft genome.</title>
        <authorList>
            <person name="Yan X."/>
        </authorList>
    </citation>
    <scope>NUCLEOTIDE SEQUENCE [LARGE SCALE GENOMIC DNA]</scope>
    <source>
        <strain evidence="3 4">YIM B01967</strain>
    </source>
</reference>
<name>A0ABS1HDB7_9BACL</name>
<evidence type="ECO:0000313" key="4">
    <source>
        <dbReference type="Proteomes" id="UP000618943"/>
    </source>
</evidence>
<dbReference type="InterPro" id="IPR012854">
    <property type="entry name" value="Cu_amine_oxidase-like_N"/>
</dbReference>
<dbReference type="InterPro" id="IPR036582">
    <property type="entry name" value="Mao_N_sf"/>
</dbReference>
<gene>
    <name evidence="3" type="ORF">JFL43_21840</name>
</gene>
<sequence length="219" mass="25368">MNRTVVLAIMLLLTGTLLNGVMVKADDDEEHKYKYEYDGEDDEKEENDDDEYEEYDDDDEYDEYEYESGDRTDVKPFEKGTWNIWTRTLVGDKADVPFTNSKSVQLKIDSENTERDIYIIPKEGELFVPGKTVAQFLEAEATMYEASRILLVKYQDTKLIFRSSTNVVYDNNVKTPLPANAFYLNGEVYLPISVMANGLGYAVEWQEEKNMFLCRKLSD</sequence>
<feature type="region of interest" description="Disordered" evidence="1">
    <location>
        <begin position="29"/>
        <end position="59"/>
    </location>
</feature>
<protein>
    <submittedName>
        <fullName evidence="3">Copper amine oxidase N-terminal domain-containing protein</fullName>
    </submittedName>
</protein>
<proteinExistence type="predicted"/>
<dbReference type="Proteomes" id="UP000618943">
    <property type="component" value="Unassembled WGS sequence"/>
</dbReference>
<dbReference type="Pfam" id="PF07833">
    <property type="entry name" value="Cu_amine_oxidN1"/>
    <property type="match status" value="1"/>
</dbReference>
<organism evidence="3 4">
    <name type="scientific">Viridibacillus soli</name>
    <dbReference type="NCBI Taxonomy" id="2798301"/>
    <lineage>
        <taxon>Bacteria</taxon>
        <taxon>Bacillati</taxon>
        <taxon>Bacillota</taxon>
        <taxon>Bacilli</taxon>
        <taxon>Bacillales</taxon>
        <taxon>Caryophanaceae</taxon>
        <taxon>Viridibacillus</taxon>
    </lineage>
</organism>
<dbReference type="SUPFAM" id="SSF55383">
    <property type="entry name" value="Copper amine oxidase, domain N"/>
    <property type="match status" value="1"/>
</dbReference>
<feature type="domain" description="Copper amine oxidase-like N-terminal" evidence="2">
    <location>
        <begin position="120"/>
        <end position="211"/>
    </location>
</feature>
<accession>A0ABS1HDB7</accession>
<comment type="caution">
    <text evidence="3">The sequence shown here is derived from an EMBL/GenBank/DDBJ whole genome shotgun (WGS) entry which is preliminary data.</text>
</comment>
<feature type="compositionally biased region" description="Acidic residues" evidence="1">
    <location>
        <begin position="38"/>
        <end position="59"/>
    </location>
</feature>
<evidence type="ECO:0000256" key="1">
    <source>
        <dbReference type="SAM" id="MobiDB-lite"/>
    </source>
</evidence>
<evidence type="ECO:0000259" key="2">
    <source>
        <dbReference type="Pfam" id="PF07833"/>
    </source>
</evidence>
<keyword evidence="4" id="KW-1185">Reference proteome</keyword>
<dbReference type="EMBL" id="JAEOAH010000069">
    <property type="protein sequence ID" value="MBK3497404.1"/>
    <property type="molecule type" value="Genomic_DNA"/>
</dbReference>
<evidence type="ECO:0000313" key="3">
    <source>
        <dbReference type="EMBL" id="MBK3497404.1"/>
    </source>
</evidence>
<dbReference type="Gene3D" id="3.30.457.10">
    <property type="entry name" value="Copper amine oxidase-like, N-terminal domain"/>
    <property type="match status" value="1"/>
</dbReference>